<evidence type="ECO:0008006" key="4">
    <source>
        <dbReference type="Google" id="ProtNLM"/>
    </source>
</evidence>
<dbReference type="AlphaFoldDB" id="A0A1I5NS63"/>
<dbReference type="STRING" id="587909.SAMN05421810_10213"/>
<dbReference type="PANTHER" id="PTHR34071">
    <property type="entry name" value="5-NITROIMIDAZOLE ANTIBIOTICS RESISTANCE PROTEIN, NIMA-FAMILY-RELATED PROTEIN-RELATED"/>
    <property type="match status" value="1"/>
</dbReference>
<evidence type="ECO:0000313" key="3">
    <source>
        <dbReference type="Proteomes" id="UP000198727"/>
    </source>
</evidence>
<dbReference type="Gene3D" id="2.30.110.10">
    <property type="entry name" value="Electron Transport, Fmn-binding Protein, Chain A"/>
    <property type="match status" value="1"/>
</dbReference>
<evidence type="ECO:0000256" key="1">
    <source>
        <dbReference type="SAM" id="MobiDB-lite"/>
    </source>
</evidence>
<dbReference type="Proteomes" id="UP000198727">
    <property type="component" value="Unassembled WGS sequence"/>
</dbReference>
<feature type="region of interest" description="Disordered" evidence="1">
    <location>
        <begin position="238"/>
        <end position="271"/>
    </location>
</feature>
<dbReference type="InterPro" id="IPR012349">
    <property type="entry name" value="Split_barrel_FMN-bd"/>
</dbReference>
<organism evidence="2 3">
    <name type="scientific">Amycolatopsis arida</name>
    <dbReference type="NCBI Taxonomy" id="587909"/>
    <lineage>
        <taxon>Bacteria</taxon>
        <taxon>Bacillati</taxon>
        <taxon>Actinomycetota</taxon>
        <taxon>Actinomycetes</taxon>
        <taxon>Pseudonocardiales</taxon>
        <taxon>Pseudonocardiaceae</taxon>
        <taxon>Amycolatopsis</taxon>
    </lineage>
</organism>
<reference evidence="3" key="1">
    <citation type="submission" date="2016-10" db="EMBL/GenBank/DDBJ databases">
        <authorList>
            <person name="Varghese N."/>
            <person name="Submissions S."/>
        </authorList>
    </citation>
    <scope>NUCLEOTIDE SEQUENCE [LARGE SCALE GENOMIC DNA]</scope>
    <source>
        <strain evidence="3">CGMCC 4.5579</strain>
    </source>
</reference>
<keyword evidence="3" id="KW-1185">Reference proteome</keyword>
<accession>A0A1I5NS63</accession>
<gene>
    <name evidence="2" type="ORF">SAMN05421810_10213</name>
</gene>
<sequence length="271" mass="28426">MMPLLPATLKRMTEELVTEERATEPTAPPLTEQSTLTALTALTALSPTSRTRLGRRRERAATDRAALYDILDEALVCHLGLVLDGTPVVLPTAYGRDGDTLYLHGSTGARSLRAAGGTDPAEVCVTVTLLDGIVYARSVNAHSMNYRSAVIYGRSRVVTGRTEKLHGLRVLTDHLAPGSWEHARDVNAKELAAVTVLALDLAEASVKARAGAAGDEPEDIAAGTAWAGVLPVRTAFGDPVPNPDLPEGMPVPAHVTGRAQRGTGPSSGSSA</sequence>
<protein>
    <recommendedName>
        <fullName evidence="4">Nitroimidazol reductase NimA, pyridoxamine 5'-phosphate oxidase superfamily</fullName>
    </recommendedName>
</protein>
<evidence type="ECO:0000313" key="2">
    <source>
        <dbReference type="EMBL" id="SFP24669.1"/>
    </source>
</evidence>
<dbReference type="InterPro" id="IPR024747">
    <property type="entry name" value="Pyridox_Oxase-rel"/>
</dbReference>
<dbReference type="PANTHER" id="PTHR34071:SF2">
    <property type="entry name" value="FLAVIN-NUCLEOTIDE-BINDING PROTEIN"/>
    <property type="match status" value="1"/>
</dbReference>
<dbReference type="EMBL" id="FOWW01000002">
    <property type="protein sequence ID" value="SFP24669.1"/>
    <property type="molecule type" value="Genomic_DNA"/>
</dbReference>
<proteinExistence type="predicted"/>
<name>A0A1I5NS63_9PSEU</name>
<dbReference type="SUPFAM" id="SSF50475">
    <property type="entry name" value="FMN-binding split barrel"/>
    <property type="match status" value="1"/>
</dbReference>
<dbReference type="Pfam" id="PF12900">
    <property type="entry name" value="Pyridox_ox_2"/>
    <property type="match status" value="1"/>
</dbReference>